<name>A0ABD0VMT3_DENTH</name>
<comment type="caution">
    <text evidence="1">The sequence shown here is derived from an EMBL/GenBank/DDBJ whole genome shotgun (WGS) entry which is preliminary data.</text>
</comment>
<gene>
    <name evidence="1" type="ORF">M5K25_004527</name>
</gene>
<organism evidence="1 2">
    <name type="scientific">Dendrobium thyrsiflorum</name>
    <name type="common">Pinecone-like raceme dendrobium</name>
    <name type="synonym">Orchid</name>
    <dbReference type="NCBI Taxonomy" id="117978"/>
    <lineage>
        <taxon>Eukaryota</taxon>
        <taxon>Viridiplantae</taxon>
        <taxon>Streptophyta</taxon>
        <taxon>Embryophyta</taxon>
        <taxon>Tracheophyta</taxon>
        <taxon>Spermatophyta</taxon>
        <taxon>Magnoliopsida</taxon>
        <taxon>Liliopsida</taxon>
        <taxon>Asparagales</taxon>
        <taxon>Orchidaceae</taxon>
        <taxon>Epidendroideae</taxon>
        <taxon>Malaxideae</taxon>
        <taxon>Dendrobiinae</taxon>
        <taxon>Dendrobium</taxon>
    </lineage>
</organism>
<dbReference type="AlphaFoldDB" id="A0ABD0VMT3"/>
<proteinExistence type="predicted"/>
<dbReference type="Proteomes" id="UP001552299">
    <property type="component" value="Unassembled WGS sequence"/>
</dbReference>
<evidence type="ECO:0000313" key="1">
    <source>
        <dbReference type="EMBL" id="KAL0926133.1"/>
    </source>
</evidence>
<sequence>MVGEWMIDPIKIPWFRRPGPSWSLVYLVRGGSRPNLTEGSLSAAMGCFVQGYLVDLGFNAIGEHTGAGHNRNIVMPFGGKSPDDRYIYLPLHASRLQNFGSLPASPPFRGKLRETGPPATTKTAITPFFLKKIVAILHLSKERGKDWLGLAFGLEQGDCRRGACCSDLRWKGGSNGGAARSYKKIERKETELPAIRPYLGVLDLVSYTHSSFRLELREMCFPMLNLLKLIDLKSSFYGWLTKWGFCYYGLSSGVLSRRSCQRSGHIWACWIRPFTPIRTLSFRLLRDFKLFRLNLFGYLFGDPGTERDSESPPRFTFSICDAMSGSDSSSSGKYRSSSELQSIGNTIIQASGASFLTYSSFTGILGTTEMTRHTSAGRKSTSPSSSVSPILSSDIKSASLMGCLTLGLLLEEFLFSRLQGASLADVLLRSRCLYLGQSFQVKHWLAERSPYLWPSSVASSVSLCRRGWHFHHQKGSPQLPSPIFLGSNHLHRQWSQPRVGVGIPVGDVAANRHHLHHHHIQLQYALPYIRPPYLWCRSALLVHLPYNPHLSNIFLPLPYLLSLPLLISGSLSDGATESPVVDLGRILLRLMGYDRSWILALEESTNDGISWRILQGVDRQDKCHHGFSFGPIFDDLDCWGWISGKPHRMSRPNPFLFLFPHHLFEALASKLIFLSTGTFQWWIPECAVRLSHPDVHRVVKNSLSLGGVLLTSVVSGRWNLFFVCPFSLTVLKTRNDGSSCNNGREVEATKLDGSSGIPSINDSVRQLDPGSLSQLNSHWGVL</sequence>
<reference evidence="1 2" key="1">
    <citation type="journal article" date="2024" name="Plant Biotechnol. J.">
        <title>Dendrobium thyrsiflorum genome and its molecular insights into genes involved in important horticultural traits.</title>
        <authorList>
            <person name="Chen B."/>
            <person name="Wang J.Y."/>
            <person name="Zheng P.J."/>
            <person name="Li K.L."/>
            <person name="Liang Y.M."/>
            <person name="Chen X.F."/>
            <person name="Zhang C."/>
            <person name="Zhao X."/>
            <person name="He X."/>
            <person name="Zhang G.Q."/>
            <person name="Liu Z.J."/>
            <person name="Xu Q."/>
        </authorList>
    </citation>
    <scope>NUCLEOTIDE SEQUENCE [LARGE SCALE GENOMIC DNA]</scope>
    <source>
        <strain evidence="1">GZMU011</strain>
    </source>
</reference>
<dbReference type="EMBL" id="JANQDX010000004">
    <property type="protein sequence ID" value="KAL0926133.1"/>
    <property type="molecule type" value="Genomic_DNA"/>
</dbReference>
<keyword evidence="2" id="KW-1185">Reference proteome</keyword>
<accession>A0ABD0VMT3</accession>
<protein>
    <submittedName>
        <fullName evidence="1">Uncharacterized protein</fullName>
    </submittedName>
</protein>
<evidence type="ECO:0000313" key="2">
    <source>
        <dbReference type="Proteomes" id="UP001552299"/>
    </source>
</evidence>